<dbReference type="PANTHER" id="PTHR45614:SF274">
    <property type="entry name" value="MYB-LIKE DNA-BINDING PROTEIN"/>
    <property type="match status" value="1"/>
</dbReference>
<dbReference type="GO" id="GO:0000981">
    <property type="term" value="F:DNA-binding transcription factor activity, RNA polymerase II-specific"/>
    <property type="evidence" value="ECO:0007669"/>
    <property type="project" value="TreeGrafter"/>
</dbReference>
<dbReference type="Proteomes" id="UP000683925">
    <property type="component" value="Unassembled WGS sequence"/>
</dbReference>
<evidence type="ECO:0000313" key="4">
    <source>
        <dbReference type="Proteomes" id="UP000683925"/>
    </source>
</evidence>
<dbReference type="PANTHER" id="PTHR45614">
    <property type="entry name" value="MYB PROTEIN-RELATED"/>
    <property type="match status" value="1"/>
</dbReference>
<proteinExistence type="predicted"/>
<sequence length="476" mass="56663">MITRNWENKKHHKDSSFRKNQLLKQKSVQQLSENNRNFFSNFLAFYEQTQDQQIPSIEFIQEQFHVSQLFTNHQILELQEELSKQWVSRIKKNWAEEDKQILIWIVLKICSRDSISIRKIPTKVWEEVELLMSRRTVELLKNKWNDLLKLSLQQTPWTQEQDEQLIQLINESKEQGMQNKWCNIANQLNVQFKDSPRTGKQCRERWNNHLNPEINRHPWSIKEDIELLELVKKKQKKWALISKILKPKRSENAVKNRYNCLLKKNNCQSINVLMDILKKKYKSENPAVTLQTVKRNKLTQINQNQVQEAEPQKVNTMREFSIQQFEIVDTIQLKCLTPAFYDSKTQSIYLSNKSQLMSYLSNQMIKIGSEQNVQNFDQHYQQHELSNQMSGILNIVESSNYLRCLPNAFSQPIQQEEKSQFNIPGVQNEQTNPEKPQQIQKCHMFSFFTSKLIDAQHKLKCRVAMDQEENNLQINK</sequence>
<dbReference type="EMBL" id="CAJJDP010000097">
    <property type="protein sequence ID" value="CAD8190871.1"/>
    <property type="molecule type" value="Genomic_DNA"/>
</dbReference>
<evidence type="ECO:0000259" key="2">
    <source>
        <dbReference type="PROSITE" id="PS51294"/>
    </source>
</evidence>
<dbReference type="OMA" id="NPEINRH"/>
<dbReference type="PROSITE" id="PS51294">
    <property type="entry name" value="HTH_MYB"/>
    <property type="match status" value="2"/>
</dbReference>
<comment type="caution">
    <text evidence="3">The sequence shown here is derived from an EMBL/GenBank/DDBJ whole genome shotgun (WGS) entry which is preliminary data.</text>
</comment>
<feature type="domain" description="Myb-like" evidence="1">
    <location>
        <begin position="91"/>
        <end position="148"/>
    </location>
</feature>
<gene>
    <name evidence="3" type="ORF">POCTA_138.1.T0980140</name>
</gene>
<dbReference type="PROSITE" id="PS50090">
    <property type="entry name" value="MYB_LIKE"/>
    <property type="match status" value="3"/>
</dbReference>
<dbReference type="GO" id="GO:0000978">
    <property type="term" value="F:RNA polymerase II cis-regulatory region sequence-specific DNA binding"/>
    <property type="evidence" value="ECO:0007669"/>
    <property type="project" value="TreeGrafter"/>
</dbReference>
<accession>A0A8S1WQD1</accession>
<feature type="domain" description="HTH myb-type" evidence="2">
    <location>
        <begin position="215"/>
        <end position="266"/>
    </location>
</feature>
<reference evidence="3" key="1">
    <citation type="submission" date="2021-01" db="EMBL/GenBank/DDBJ databases">
        <authorList>
            <consortium name="Genoscope - CEA"/>
            <person name="William W."/>
        </authorList>
    </citation>
    <scope>NUCLEOTIDE SEQUENCE</scope>
</reference>
<evidence type="ECO:0000313" key="3">
    <source>
        <dbReference type="EMBL" id="CAD8190871.1"/>
    </source>
</evidence>
<feature type="domain" description="Myb-like" evidence="1">
    <location>
        <begin position="149"/>
        <end position="210"/>
    </location>
</feature>
<protein>
    <submittedName>
        <fullName evidence="3">Uncharacterized protein</fullName>
    </submittedName>
</protein>
<dbReference type="OrthoDB" id="306004at2759"/>
<organism evidence="3 4">
    <name type="scientific">Paramecium octaurelia</name>
    <dbReference type="NCBI Taxonomy" id="43137"/>
    <lineage>
        <taxon>Eukaryota</taxon>
        <taxon>Sar</taxon>
        <taxon>Alveolata</taxon>
        <taxon>Ciliophora</taxon>
        <taxon>Intramacronucleata</taxon>
        <taxon>Oligohymenophorea</taxon>
        <taxon>Peniculida</taxon>
        <taxon>Parameciidae</taxon>
        <taxon>Paramecium</taxon>
    </lineage>
</organism>
<feature type="domain" description="HTH myb-type" evidence="2">
    <location>
        <begin position="149"/>
        <end position="214"/>
    </location>
</feature>
<name>A0A8S1WQD1_PAROT</name>
<dbReference type="CDD" id="cd00167">
    <property type="entry name" value="SANT"/>
    <property type="match status" value="2"/>
</dbReference>
<feature type="domain" description="Myb-like" evidence="1">
    <location>
        <begin position="211"/>
        <end position="262"/>
    </location>
</feature>
<dbReference type="GO" id="GO:0005634">
    <property type="term" value="C:nucleus"/>
    <property type="evidence" value="ECO:0007669"/>
    <property type="project" value="TreeGrafter"/>
</dbReference>
<dbReference type="Pfam" id="PF13921">
    <property type="entry name" value="Myb_DNA-bind_6"/>
    <property type="match status" value="1"/>
</dbReference>
<dbReference type="InterPro" id="IPR050560">
    <property type="entry name" value="MYB_TF"/>
</dbReference>
<dbReference type="SMART" id="SM00717">
    <property type="entry name" value="SANT"/>
    <property type="match status" value="2"/>
</dbReference>
<dbReference type="InterPro" id="IPR001005">
    <property type="entry name" value="SANT/Myb"/>
</dbReference>
<evidence type="ECO:0000259" key="1">
    <source>
        <dbReference type="PROSITE" id="PS50090"/>
    </source>
</evidence>
<dbReference type="InterPro" id="IPR017930">
    <property type="entry name" value="Myb_dom"/>
</dbReference>
<keyword evidence="4" id="KW-1185">Reference proteome</keyword>
<dbReference type="AlphaFoldDB" id="A0A8S1WQD1"/>